<reference evidence="3 4" key="1">
    <citation type="submission" date="2018-06" db="EMBL/GenBank/DDBJ databases">
        <title>Chryseolinea flavus sp. nov., a member of the phylum Bacteroidetes isolated from soil.</title>
        <authorList>
            <person name="Li Y."/>
            <person name="Wang J."/>
        </authorList>
    </citation>
    <scope>NUCLEOTIDE SEQUENCE [LARGE SCALE GENOMIC DNA]</scope>
    <source>
        <strain evidence="3 4">SDU1-6</strain>
    </source>
</reference>
<accession>A0A364Y7L5</accession>
<dbReference type="Proteomes" id="UP000251889">
    <property type="component" value="Unassembled WGS sequence"/>
</dbReference>
<dbReference type="Pfam" id="PF18096">
    <property type="entry name" value="Thump_like"/>
    <property type="match status" value="1"/>
</dbReference>
<feature type="domain" description="THUMP-like" evidence="1">
    <location>
        <begin position="320"/>
        <end position="378"/>
    </location>
</feature>
<dbReference type="InterPro" id="IPR029063">
    <property type="entry name" value="SAM-dependent_MTases_sf"/>
</dbReference>
<evidence type="ECO:0000313" key="4">
    <source>
        <dbReference type="Proteomes" id="UP000251889"/>
    </source>
</evidence>
<proteinExistence type="predicted"/>
<dbReference type="EMBL" id="QMFY01000001">
    <property type="protein sequence ID" value="RAW03106.1"/>
    <property type="molecule type" value="Genomic_DNA"/>
</dbReference>
<dbReference type="GO" id="GO:0008168">
    <property type="term" value="F:methyltransferase activity"/>
    <property type="evidence" value="ECO:0007669"/>
    <property type="project" value="UniProtKB-KW"/>
</dbReference>
<dbReference type="RefSeq" id="WP_112745321.1">
    <property type="nucleotide sequence ID" value="NZ_QMFY01000001.1"/>
</dbReference>
<dbReference type="GO" id="GO:0032259">
    <property type="term" value="P:methylation"/>
    <property type="evidence" value="ECO:0007669"/>
    <property type="project" value="UniProtKB-KW"/>
</dbReference>
<name>A0A364Y7L5_9BACT</name>
<dbReference type="Gene3D" id="3.40.50.150">
    <property type="entry name" value="Vaccinia Virus protein VP39"/>
    <property type="match status" value="1"/>
</dbReference>
<gene>
    <name evidence="3" type="ORF">DQQ10_03140</name>
</gene>
<keyword evidence="3" id="KW-0489">Methyltransferase</keyword>
<sequence length="391" mass="44636">MNIQTFIRSHENDDERELVLKHKEIHGVPTALIAQQIAGRRKAKDKIPSYYHSDNVVYPPVINLEQCSSETTAIFKNQILKSLNIAHNNAIDLTGGFGIDSFFFSKYFESIIYVESNAELFSIAQHNHRSLGATNIRHENTTAEQFLENDYRVDLIYIDPSRRSQNNQRVFKLSDCTPDVINLREKILRTSPNLLIKASPLLDIKIGLQELGITKHVYVISVGNECKEVLFFCSPNAPAKPVITAVNITKKNTDTFTFTFEEEQQSTTLIDDPKRYLYEPNASILKAGAFKIVGQKFDVKKLQTSTHLYTSETLIEDFPGRIFEITEMLKADSKILQSKFINQQVNVITRNYPLSPEQIKSKFKLRDGGNDYLIAFSGMREKFLAKCSRLK</sequence>
<dbReference type="AlphaFoldDB" id="A0A364Y7L5"/>
<keyword evidence="4" id="KW-1185">Reference proteome</keyword>
<dbReference type="InterPro" id="IPR054168">
    <property type="entry name" value="PG_1098_Fer"/>
</dbReference>
<comment type="caution">
    <text evidence="3">The sequence shown here is derived from an EMBL/GenBank/DDBJ whole genome shotgun (WGS) entry which is preliminary data.</text>
</comment>
<dbReference type="InterPro" id="IPR041497">
    <property type="entry name" value="Thump-like"/>
</dbReference>
<feature type="domain" description="PG-1098 ferredoxin-like" evidence="2">
    <location>
        <begin position="276"/>
        <end position="319"/>
    </location>
</feature>
<evidence type="ECO:0000313" key="3">
    <source>
        <dbReference type="EMBL" id="RAW03106.1"/>
    </source>
</evidence>
<organism evidence="3 4">
    <name type="scientific">Pseudochryseolinea flava</name>
    <dbReference type="NCBI Taxonomy" id="2059302"/>
    <lineage>
        <taxon>Bacteria</taxon>
        <taxon>Pseudomonadati</taxon>
        <taxon>Bacteroidota</taxon>
        <taxon>Cytophagia</taxon>
        <taxon>Cytophagales</taxon>
        <taxon>Fulvivirgaceae</taxon>
        <taxon>Pseudochryseolinea</taxon>
    </lineage>
</organism>
<dbReference type="Pfam" id="PF22013">
    <property type="entry name" value="PG_1098_Fer"/>
    <property type="match status" value="1"/>
</dbReference>
<dbReference type="OrthoDB" id="1000417at2"/>
<evidence type="ECO:0000259" key="1">
    <source>
        <dbReference type="Pfam" id="PF18096"/>
    </source>
</evidence>
<protein>
    <submittedName>
        <fullName evidence="3">Class I SAM-dependent methyltransferase</fullName>
    </submittedName>
</protein>
<dbReference type="SUPFAM" id="SSF53335">
    <property type="entry name" value="S-adenosyl-L-methionine-dependent methyltransferases"/>
    <property type="match status" value="1"/>
</dbReference>
<keyword evidence="3" id="KW-0808">Transferase</keyword>
<dbReference type="Gene3D" id="1.10.10.1110">
    <property type="entry name" value="Methyltransferase PG1098, N-terminal domain"/>
    <property type="match status" value="1"/>
</dbReference>
<evidence type="ECO:0000259" key="2">
    <source>
        <dbReference type="Pfam" id="PF22013"/>
    </source>
</evidence>